<evidence type="ECO:0000259" key="9">
    <source>
        <dbReference type="PROSITE" id="PS50929"/>
    </source>
</evidence>
<reference evidence="10" key="1">
    <citation type="submission" date="2022-09" db="EMBL/GenBank/DDBJ databases">
        <title>Complete Genomes of Fervidibacillus albus and Fervidibacillus halotolerans isolated from tidal flat sediments.</title>
        <authorList>
            <person name="Kwon K.K."/>
            <person name="Yang S.-H."/>
            <person name="Park M.J."/>
            <person name="Oh H.-M."/>
        </authorList>
    </citation>
    <scope>NUCLEOTIDE SEQUENCE</scope>
    <source>
        <strain evidence="10">MEBiC13591</strain>
    </source>
</reference>
<keyword evidence="3" id="KW-0547">Nucleotide-binding</keyword>
<feature type="domain" description="ABC transporter" evidence="8">
    <location>
        <begin position="329"/>
        <end position="539"/>
    </location>
</feature>
<evidence type="ECO:0000256" key="1">
    <source>
        <dbReference type="ARBA" id="ARBA00004651"/>
    </source>
</evidence>
<keyword evidence="11" id="KW-1185">Reference proteome</keyword>
<dbReference type="SUPFAM" id="SSF52540">
    <property type="entry name" value="P-loop containing nucleoside triphosphate hydrolases"/>
    <property type="match status" value="1"/>
</dbReference>
<dbReference type="InterPro" id="IPR017871">
    <property type="entry name" value="ABC_transporter-like_CS"/>
</dbReference>
<dbReference type="Pfam" id="PF00005">
    <property type="entry name" value="ABC_tran"/>
    <property type="match status" value="1"/>
</dbReference>
<dbReference type="InterPro" id="IPR039421">
    <property type="entry name" value="Type_1_exporter"/>
</dbReference>
<keyword evidence="2 7" id="KW-0812">Transmembrane</keyword>
<dbReference type="Proteomes" id="UP001164718">
    <property type="component" value="Chromosome"/>
</dbReference>
<dbReference type="PROSITE" id="PS50929">
    <property type="entry name" value="ABC_TM1F"/>
    <property type="match status" value="1"/>
</dbReference>
<keyword evidence="5 7" id="KW-1133">Transmembrane helix</keyword>
<dbReference type="InterPro" id="IPR027417">
    <property type="entry name" value="P-loop_NTPase"/>
</dbReference>
<dbReference type="InterPro" id="IPR003593">
    <property type="entry name" value="AAA+_ATPase"/>
</dbReference>
<dbReference type="Pfam" id="PF00664">
    <property type="entry name" value="ABC_membrane"/>
    <property type="match status" value="1"/>
</dbReference>
<evidence type="ECO:0000256" key="2">
    <source>
        <dbReference type="ARBA" id="ARBA00022692"/>
    </source>
</evidence>
<accession>A0A9E8LSW9</accession>
<dbReference type="Gene3D" id="1.20.1560.10">
    <property type="entry name" value="ABC transporter type 1, transmembrane domain"/>
    <property type="match status" value="1"/>
</dbReference>
<dbReference type="RefSeq" id="WP_275416716.1">
    <property type="nucleotide sequence ID" value="NZ_CP106878.1"/>
</dbReference>
<proteinExistence type="predicted"/>
<feature type="domain" description="ABC transmembrane type-1" evidence="9">
    <location>
        <begin position="13"/>
        <end position="288"/>
    </location>
</feature>
<dbReference type="InterPro" id="IPR011527">
    <property type="entry name" value="ABC1_TM_dom"/>
</dbReference>
<dbReference type="GO" id="GO:0005524">
    <property type="term" value="F:ATP binding"/>
    <property type="evidence" value="ECO:0007669"/>
    <property type="project" value="UniProtKB-KW"/>
</dbReference>
<feature type="transmembrane region" description="Helical" evidence="7">
    <location>
        <begin position="127"/>
        <end position="145"/>
    </location>
</feature>
<dbReference type="CDD" id="cd07346">
    <property type="entry name" value="ABC_6TM_exporters"/>
    <property type="match status" value="1"/>
</dbReference>
<sequence>MKKYMLQQLPANILMITMLFIISALSVLTAVILTFSTNALLDGDLQAFIKWLLVDLVAWGLLLAFNYVANVYQQKIIQKMCTQIRLDFAKKLEQVDFQQFHKQSDGQYISWMTNDLNTLETVGFKNVYAFLSSLFSIVLASIALFSYHYTLLTLTVVLAIIMIFAPNVFTNYIQKATLSLSKSSEKITNKIKDYLGGFDVLYFANKRYQFEKKFQEASTQFSDEKVKYEKANGVLTNSIGLLNVLSQMFIELVTGILVFTKQVTFGAITTTGNLASTIFNSLAQLSNQKMQIKSVYSILEKLDTWPEKDEATRENDEFEKKNLDEIDSIHVKNLSYTYGDKTVFENLNLSIRRGEKYAIVGDSGSGKSTLLKIISGQLKNYTGKIYINNQKMEDYHLSDLTDKIQYVDQNVYIFQDSIRNNITLWDEYSDKQIDESMKKAYINFVDDIDAPIEENGRNLSGGQRQRIALARSFIQNKQVLLIDEGTAALDKKSAQYIEEMLRNDPSLTVVMVTHRLDPKDYHLFDHVYDLSPSKEIVYA</sequence>
<feature type="transmembrane region" description="Helical" evidence="7">
    <location>
        <begin position="48"/>
        <end position="69"/>
    </location>
</feature>
<keyword evidence="6 7" id="KW-0472">Membrane</keyword>
<dbReference type="PANTHER" id="PTHR43394:SF1">
    <property type="entry name" value="ATP-BINDING CASSETTE SUB-FAMILY B MEMBER 10, MITOCHONDRIAL"/>
    <property type="match status" value="1"/>
</dbReference>
<dbReference type="GO" id="GO:0015421">
    <property type="term" value="F:ABC-type oligopeptide transporter activity"/>
    <property type="evidence" value="ECO:0007669"/>
    <property type="project" value="TreeGrafter"/>
</dbReference>
<evidence type="ECO:0000259" key="8">
    <source>
        <dbReference type="PROSITE" id="PS50893"/>
    </source>
</evidence>
<dbReference type="InterPro" id="IPR003439">
    <property type="entry name" value="ABC_transporter-like_ATP-bd"/>
</dbReference>
<dbReference type="SMART" id="SM00382">
    <property type="entry name" value="AAA"/>
    <property type="match status" value="1"/>
</dbReference>
<comment type="subcellular location">
    <subcellularLocation>
        <location evidence="1">Cell membrane</location>
        <topology evidence="1">Multi-pass membrane protein</topology>
    </subcellularLocation>
</comment>
<evidence type="ECO:0000256" key="4">
    <source>
        <dbReference type="ARBA" id="ARBA00022840"/>
    </source>
</evidence>
<dbReference type="PROSITE" id="PS50893">
    <property type="entry name" value="ABC_TRANSPORTER_2"/>
    <property type="match status" value="1"/>
</dbReference>
<keyword evidence="4 10" id="KW-0067">ATP-binding</keyword>
<dbReference type="KEGG" id="faf:OE104_09975"/>
<evidence type="ECO:0000256" key="7">
    <source>
        <dbReference type="SAM" id="Phobius"/>
    </source>
</evidence>
<dbReference type="GO" id="GO:0005886">
    <property type="term" value="C:plasma membrane"/>
    <property type="evidence" value="ECO:0007669"/>
    <property type="project" value="UniProtKB-SubCell"/>
</dbReference>
<gene>
    <name evidence="10" type="ORF">OE104_09975</name>
</gene>
<dbReference type="GO" id="GO:0016887">
    <property type="term" value="F:ATP hydrolysis activity"/>
    <property type="evidence" value="ECO:0007669"/>
    <property type="project" value="InterPro"/>
</dbReference>
<evidence type="ECO:0000313" key="11">
    <source>
        <dbReference type="Proteomes" id="UP001164718"/>
    </source>
</evidence>
<dbReference type="Gene3D" id="3.40.50.300">
    <property type="entry name" value="P-loop containing nucleotide triphosphate hydrolases"/>
    <property type="match status" value="1"/>
</dbReference>
<evidence type="ECO:0000256" key="5">
    <source>
        <dbReference type="ARBA" id="ARBA00022989"/>
    </source>
</evidence>
<feature type="transmembrane region" description="Helical" evidence="7">
    <location>
        <begin position="151"/>
        <end position="173"/>
    </location>
</feature>
<evidence type="ECO:0000313" key="10">
    <source>
        <dbReference type="EMBL" id="WAA08932.1"/>
    </source>
</evidence>
<dbReference type="EMBL" id="CP106878">
    <property type="protein sequence ID" value="WAA08932.1"/>
    <property type="molecule type" value="Genomic_DNA"/>
</dbReference>
<dbReference type="PROSITE" id="PS00211">
    <property type="entry name" value="ABC_TRANSPORTER_1"/>
    <property type="match status" value="1"/>
</dbReference>
<dbReference type="AlphaFoldDB" id="A0A9E8LSW9"/>
<feature type="transmembrane region" description="Helical" evidence="7">
    <location>
        <begin position="12"/>
        <end position="36"/>
    </location>
</feature>
<name>A0A9E8LSW9_9BACI</name>
<protein>
    <submittedName>
        <fullName evidence="10">ABC transporter ATP-binding protein/permease</fullName>
    </submittedName>
</protein>
<evidence type="ECO:0000256" key="3">
    <source>
        <dbReference type="ARBA" id="ARBA00022741"/>
    </source>
</evidence>
<dbReference type="InterPro" id="IPR036640">
    <property type="entry name" value="ABC1_TM_sf"/>
</dbReference>
<evidence type="ECO:0000256" key="6">
    <source>
        <dbReference type="ARBA" id="ARBA00023136"/>
    </source>
</evidence>
<organism evidence="10 11">
    <name type="scientific">Fervidibacillus albus</name>
    <dbReference type="NCBI Taxonomy" id="2980026"/>
    <lineage>
        <taxon>Bacteria</taxon>
        <taxon>Bacillati</taxon>
        <taxon>Bacillota</taxon>
        <taxon>Bacilli</taxon>
        <taxon>Bacillales</taxon>
        <taxon>Bacillaceae</taxon>
        <taxon>Fervidibacillus</taxon>
    </lineage>
</organism>
<dbReference type="CDD" id="cd03228">
    <property type="entry name" value="ABCC_MRP_Like"/>
    <property type="match status" value="1"/>
</dbReference>
<dbReference type="PANTHER" id="PTHR43394">
    <property type="entry name" value="ATP-DEPENDENT PERMEASE MDL1, MITOCHONDRIAL"/>
    <property type="match status" value="1"/>
</dbReference>
<dbReference type="SUPFAM" id="SSF90123">
    <property type="entry name" value="ABC transporter transmembrane region"/>
    <property type="match status" value="1"/>
</dbReference>